<keyword evidence="2" id="KW-1185">Reference proteome</keyword>
<proteinExistence type="predicted"/>
<name>A0A4Z1JQF3_9HELO</name>
<dbReference type="OrthoDB" id="10495114at2759"/>
<gene>
    <name evidence="1" type="ORF">BELL_0179g00080</name>
</gene>
<accession>A0A4Z1JQF3</accession>
<sequence length="143" mass="16192">MFMNEWLIRRKKGNGPIEAEMHLLTKDLTKNIYHPAGEQTLCRRIFVMPLATKMKISTKDISLRGRSSNASDGYEEGWGGVSAPWSNEKSAGVPSAAWQSSLWAQESDRPIRNFSIPEMRVSISCLDLFGTIYDARQPWKDLS</sequence>
<dbReference type="Proteomes" id="UP000297229">
    <property type="component" value="Unassembled WGS sequence"/>
</dbReference>
<reference evidence="1 2" key="1">
    <citation type="submission" date="2017-12" db="EMBL/GenBank/DDBJ databases">
        <title>Comparative genomics of Botrytis spp.</title>
        <authorList>
            <person name="Valero-Jimenez C.A."/>
            <person name="Tapia P."/>
            <person name="Veloso J."/>
            <person name="Silva-Moreno E."/>
            <person name="Staats M."/>
            <person name="Valdes J.H."/>
            <person name="Van Kan J.A.L."/>
        </authorList>
    </citation>
    <scope>NUCLEOTIDE SEQUENCE [LARGE SCALE GENOMIC DNA]</scope>
    <source>
        <strain evidence="1 2">Be9601</strain>
    </source>
</reference>
<comment type="caution">
    <text evidence="1">The sequence shown here is derived from an EMBL/GenBank/DDBJ whole genome shotgun (WGS) entry which is preliminary data.</text>
</comment>
<evidence type="ECO:0000313" key="1">
    <source>
        <dbReference type="EMBL" id="TGO76019.1"/>
    </source>
</evidence>
<evidence type="ECO:0000313" key="2">
    <source>
        <dbReference type="Proteomes" id="UP000297229"/>
    </source>
</evidence>
<protein>
    <submittedName>
        <fullName evidence="1">Uncharacterized protein</fullName>
    </submittedName>
</protein>
<dbReference type="EMBL" id="PQXM01000178">
    <property type="protein sequence ID" value="TGO76019.1"/>
    <property type="molecule type" value="Genomic_DNA"/>
</dbReference>
<dbReference type="AlphaFoldDB" id="A0A4Z1JQF3"/>
<organism evidence="1 2">
    <name type="scientific">Botrytis elliptica</name>
    <dbReference type="NCBI Taxonomy" id="278938"/>
    <lineage>
        <taxon>Eukaryota</taxon>
        <taxon>Fungi</taxon>
        <taxon>Dikarya</taxon>
        <taxon>Ascomycota</taxon>
        <taxon>Pezizomycotina</taxon>
        <taxon>Leotiomycetes</taxon>
        <taxon>Helotiales</taxon>
        <taxon>Sclerotiniaceae</taxon>
        <taxon>Botrytis</taxon>
    </lineage>
</organism>